<comment type="caution">
    <text evidence="12">The sequence shown here is derived from an EMBL/GenBank/DDBJ whole genome shotgun (WGS) entry which is preliminary data.</text>
</comment>
<dbReference type="PANTHER" id="PTHR30042">
    <property type="entry name" value="POTASSIUM-TRANSPORTING ATPASE C CHAIN"/>
    <property type="match status" value="1"/>
</dbReference>
<keyword evidence="7 11" id="KW-0630">Potassium</keyword>
<evidence type="ECO:0000256" key="7">
    <source>
        <dbReference type="ARBA" id="ARBA00022958"/>
    </source>
</evidence>
<keyword evidence="9 11" id="KW-0406">Ion transport</keyword>
<comment type="function">
    <text evidence="11">Part of the high-affinity ATP-driven potassium transport (or Kdp) system, which catalyzes the hydrolysis of ATP coupled with the electrogenic transport of potassium into the cytoplasm. This subunit acts as a catalytic chaperone that increases the ATP-binding affinity of the ATP-hydrolyzing subunit KdpB by the formation of a transient KdpB/KdpC/ATP ternary complex.</text>
</comment>
<dbReference type="Proteomes" id="UP000226079">
    <property type="component" value="Unassembled WGS sequence"/>
</dbReference>
<comment type="subcellular location">
    <subcellularLocation>
        <location evidence="11">Cell membrane</location>
        <topology evidence="11">Single-pass membrane protein</topology>
    </subcellularLocation>
</comment>
<comment type="subunit">
    <text evidence="11">The system is composed of three essential subunits: KdpA, KdpB and KdpC.</text>
</comment>
<keyword evidence="5 11" id="KW-0547">Nucleotide-binding</keyword>
<protein>
    <recommendedName>
        <fullName evidence="11">Potassium-transporting ATPase KdpC subunit</fullName>
    </recommendedName>
    <alternativeName>
        <fullName evidence="11">ATP phosphohydrolase [potassium-transporting] C chain</fullName>
    </alternativeName>
    <alternativeName>
        <fullName evidence="11">Potassium-binding and translocating subunit C</fullName>
    </alternativeName>
    <alternativeName>
        <fullName evidence="11">Potassium-translocating ATPase C chain</fullName>
    </alternativeName>
</protein>
<evidence type="ECO:0000256" key="9">
    <source>
        <dbReference type="ARBA" id="ARBA00023065"/>
    </source>
</evidence>
<dbReference type="RefSeq" id="WP_245840623.1">
    <property type="nucleotide sequence ID" value="NZ_PDJC01000001.1"/>
</dbReference>
<dbReference type="EMBL" id="PDJC01000001">
    <property type="protein sequence ID" value="PFG15959.1"/>
    <property type="molecule type" value="Genomic_DNA"/>
</dbReference>
<keyword evidence="8 11" id="KW-1133">Transmembrane helix</keyword>
<name>A0A2A9CQZ1_9ACTN</name>
<gene>
    <name evidence="11" type="primary">kdpC</name>
    <name evidence="12" type="ORF">ATK74_0481</name>
</gene>
<dbReference type="Pfam" id="PF02669">
    <property type="entry name" value="KdpC"/>
    <property type="match status" value="1"/>
</dbReference>
<evidence type="ECO:0000256" key="3">
    <source>
        <dbReference type="ARBA" id="ARBA00022538"/>
    </source>
</evidence>
<dbReference type="AlphaFoldDB" id="A0A2A9CQZ1"/>
<evidence type="ECO:0000256" key="11">
    <source>
        <dbReference type="HAMAP-Rule" id="MF_00276"/>
    </source>
</evidence>
<keyword evidence="13" id="KW-1185">Reference proteome</keyword>
<dbReference type="InterPro" id="IPR003820">
    <property type="entry name" value="KdpC"/>
</dbReference>
<accession>A0A2A9CQZ1</accession>
<evidence type="ECO:0000256" key="10">
    <source>
        <dbReference type="ARBA" id="ARBA00023136"/>
    </source>
</evidence>
<organism evidence="12 13">
    <name type="scientific">Propionicimonas paludicola</name>
    <dbReference type="NCBI Taxonomy" id="185243"/>
    <lineage>
        <taxon>Bacteria</taxon>
        <taxon>Bacillati</taxon>
        <taxon>Actinomycetota</taxon>
        <taxon>Actinomycetes</taxon>
        <taxon>Propionibacteriales</taxon>
        <taxon>Nocardioidaceae</taxon>
        <taxon>Propionicimonas</taxon>
    </lineage>
</organism>
<evidence type="ECO:0000256" key="1">
    <source>
        <dbReference type="ARBA" id="ARBA00022448"/>
    </source>
</evidence>
<keyword evidence="10 11" id="KW-0472">Membrane</keyword>
<keyword evidence="4 11" id="KW-0812">Transmembrane</keyword>
<sequence>MMSFLRQSLAAVRILLVMTVLLGIGYPLVVTLAAQAMPAQANGSLIVADGKVVGSSLIGQSFTGPQWFWSRPSASDYAGTTSGGSNLSPVSSAQQDARAAREKALIAANPDAVGPVPEDALTASASGLDPHISLAYARWQVPRVAAARGIGADELERLIAAATEPAPLGYLGQDGVNVVRLNLALEQR</sequence>
<dbReference type="GO" id="GO:0005886">
    <property type="term" value="C:plasma membrane"/>
    <property type="evidence" value="ECO:0007669"/>
    <property type="project" value="UniProtKB-SubCell"/>
</dbReference>
<evidence type="ECO:0000256" key="8">
    <source>
        <dbReference type="ARBA" id="ARBA00022989"/>
    </source>
</evidence>
<keyword evidence="3 11" id="KW-0633">Potassium transport</keyword>
<evidence type="ECO:0000256" key="4">
    <source>
        <dbReference type="ARBA" id="ARBA00022692"/>
    </source>
</evidence>
<evidence type="ECO:0000256" key="2">
    <source>
        <dbReference type="ARBA" id="ARBA00022475"/>
    </source>
</evidence>
<dbReference type="PIRSF" id="PIRSF001296">
    <property type="entry name" value="K_ATPase_KdpC"/>
    <property type="match status" value="1"/>
</dbReference>
<comment type="similarity">
    <text evidence="11">Belongs to the KdpC family.</text>
</comment>
<dbReference type="HAMAP" id="MF_00276">
    <property type="entry name" value="KdpC"/>
    <property type="match status" value="1"/>
</dbReference>
<evidence type="ECO:0000256" key="6">
    <source>
        <dbReference type="ARBA" id="ARBA00022840"/>
    </source>
</evidence>
<keyword evidence="1 11" id="KW-0813">Transport</keyword>
<evidence type="ECO:0000256" key="5">
    <source>
        <dbReference type="ARBA" id="ARBA00022741"/>
    </source>
</evidence>
<keyword evidence="2 11" id="KW-1003">Cell membrane</keyword>
<evidence type="ECO:0000313" key="13">
    <source>
        <dbReference type="Proteomes" id="UP000226079"/>
    </source>
</evidence>
<dbReference type="PANTHER" id="PTHR30042:SF2">
    <property type="entry name" value="POTASSIUM-TRANSPORTING ATPASE KDPC SUBUNIT"/>
    <property type="match status" value="1"/>
</dbReference>
<dbReference type="NCBIfam" id="NF001454">
    <property type="entry name" value="PRK00315.1"/>
    <property type="match status" value="1"/>
</dbReference>
<reference evidence="12 13" key="1">
    <citation type="submission" date="2017-10" db="EMBL/GenBank/DDBJ databases">
        <title>Sequencing the genomes of 1000 actinobacteria strains.</title>
        <authorList>
            <person name="Klenk H.-P."/>
        </authorList>
    </citation>
    <scope>NUCLEOTIDE SEQUENCE [LARGE SCALE GENOMIC DNA]</scope>
    <source>
        <strain evidence="12 13">DSM 15597</strain>
    </source>
</reference>
<evidence type="ECO:0000313" key="12">
    <source>
        <dbReference type="EMBL" id="PFG15959.1"/>
    </source>
</evidence>
<dbReference type="GO" id="GO:0005524">
    <property type="term" value="F:ATP binding"/>
    <property type="evidence" value="ECO:0007669"/>
    <property type="project" value="UniProtKB-UniRule"/>
</dbReference>
<dbReference type="GO" id="GO:0008556">
    <property type="term" value="F:P-type potassium transmembrane transporter activity"/>
    <property type="evidence" value="ECO:0007669"/>
    <property type="project" value="InterPro"/>
</dbReference>
<proteinExistence type="inferred from homology"/>
<keyword evidence="6 11" id="KW-0067">ATP-binding</keyword>
<dbReference type="NCBIfam" id="TIGR00681">
    <property type="entry name" value="kdpC"/>
    <property type="match status" value="1"/>
</dbReference>